<dbReference type="GO" id="GO:0071555">
    <property type="term" value="P:cell wall organization"/>
    <property type="evidence" value="ECO:0007669"/>
    <property type="project" value="UniProtKB-UniRule"/>
</dbReference>
<dbReference type="Proteomes" id="UP000694501">
    <property type="component" value="Unassembled WGS sequence"/>
</dbReference>
<name>A0A949N9E1_9ACTN</name>
<evidence type="ECO:0000256" key="3">
    <source>
        <dbReference type="ARBA" id="ARBA00022679"/>
    </source>
</evidence>
<dbReference type="InterPro" id="IPR041280">
    <property type="entry name" value="Big_10"/>
</dbReference>
<dbReference type="PANTHER" id="PTHR30582:SF2">
    <property type="entry name" value="L,D-TRANSPEPTIDASE YCIB-RELATED"/>
    <property type="match status" value="1"/>
</dbReference>
<dbReference type="Pfam" id="PF03734">
    <property type="entry name" value="YkuD"/>
    <property type="match status" value="1"/>
</dbReference>
<keyword evidence="7" id="KW-0472">Membrane</keyword>
<evidence type="ECO:0000256" key="9">
    <source>
        <dbReference type="ARBA" id="ARBA00023288"/>
    </source>
</evidence>
<keyword evidence="18" id="KW-1185">Reference proteome</keyword>
<dbReference type="FunFam" id="2.40.440.10:FF:000005">
    <property type="entry name" value="L,D-transpeptidase 2"/>
    <property type="match status" value="1"/>
</dbReference>
<organism evidence="17 18">
    <name type="scientific">Streptomyces tardus</name>
    <dbReference type="NCBI Taxonomy" id="2780544"/>
    <lineage>
        <taxon>Bacteria</taxon>
        <taxon>Bacillati</taxon>
        <taxon>Actinomycetota</taxon>
        <taxon>Actinomycetes</taxon>
        <taxon>Kitasatosporales</taxon>
        <taxon>Streptomycetaceae</taxon>
        <taxon>Streptomyces</taxon>
    </lineage>
</organism>
<dbReference type="RefSeq" id="WP_211039772.1">
    <property type="nucleotide sequence ID" value="NZ_JAELVF020000001.1"/>
</dbReference>
<comment type="pathway">
    <text evidence="12">Glycan biosynthesis.</text>
</comment>
<evidence type="ECO:0000313" key="18">
    <source>
        <dbReference type="Proteomes" id="UP000694501"/>
    </source>
</evidence>
<feature type="region of interest" description="Disordered" evidence="14">
    <location>
        <begin position="399"/>
        <end position="465"/>
    </location>
</feature>
<keyword evidence="2" id="KW-1003">Cell membrane</keyword>
<dbReference type="InterPro" id="IPR050979">
    <property type="entry name" value="LD-transpeptidase"/>
</dbReference>
<evidence type="ECO:0000256" key="2">
    <source>
        <dbReference type="ARBA" id="ARBA00022475"/>
    </source>
</evidence>
<gene>
    <name evidence="17" type="ORF">JGS22_018185</name>
</gene>
<dbReference type="AlphaFoldDB" id="A0A949N9E1"/>
<feature type="compositionally biased region" description="Basic and acidic residues" evidence="14">
    <location>
        <begin position="409"/>
        <end position="420"/>
    </location>
</feature>
<dbReference type="InterPro" id="IPR038063">
    <property type="entry name" value="Transpep_catalytic_dom"/>
</dbReference>
<feature type="compositionally biased region" description="Basic and acidic residues" evidence="14">
    <location>
        <begin position="427"/>
        <end position="437"/>
    </location>
</feature>
<dbReference type="GO" id="GO:0071972">
    <property type="term" value="F:peptidoglycan L,D-transpeptidase activity"/>
    <property type="evidence" value="ECO:0007669"/>
    <property type="project" value="TreeGrafter"/>
</dbReference>
<keyword evidence="4 15" id="KW-0732">Signal</keyword>
<keyword evidence="5 13" id="KW-0133">Cell shape</keyword>
<comment type="pathway">
    <text evidence="1 13">Cell wall biogenesis; peptidoglycan biosynthesis.</text>
</comment>
<evidence type="ECO:0000259" key="16">
    <source>
        <dbReference type="PROSITE" id="PS52029"/>
    </source>
</evidence>
<evidence type="ECO:0000256" key="8">
    <source>
        <dbReference type="ARBA" id="ARBA00023139"/>
    </source>
</evidence>
<evidence type="ECO:0000256" key="1">
    <source>
        <dbReference type="ARBA" id="ARBA00004752"/>
    </source>
</evidence>
<evidence type="ECO:0000313" key="17">
    <source>
        <dbReference type="EMBL" id="MBU7599496.1"/>
    </source>
</evidence>
<dbReference type="Gene3D" id="2.60.40.3710">
    <property type="match status" value="1"/>
</dbReference>
<feature type="active site" description="Proton donor/acceptor" evidence="13">
    <location>
        <position position="330"/>
    </location>
</feature>
<dbReference type="GO" id="GO:0018104">
    <property type="term" value="P:peptidoglycan-protein cross-linking"/>
    <property type="evidence" value="ECO:0007669"/>
    <property type="project" value="TreeGrafter"/>
</dbReference>
<evidence type="ECO:0000256" key="4">
    <source>
        <dbReference type="ARBA" id="ARBA00022729"/>
    </source>
</evidence>
<evidence type="ECO:0000256" key="7">
    <source>
        <dbReference type="ARBA" id="ARBA00023136"/>
    </source>
</evidence>
<dbReference type="GO" id="GO:0005576">
    <property type="term" value="C:extracellular region"/>
    <property type="evidence" value="ECO:0007669"/>
    <property type="project" value="TreeGrafter"/>
</dbReference>
<dbReference type="PROSITE" id="PS51257">
    <property type="entry name" value="PROKAR_LIPOPROTEIN"/>
    <property type="match status" value="1"/>
</dbReference>
<evidence type="ECO:0000256" key="13">
    <source>
        <dbReference type="PROSITE-ProRule" id="PRU01373"/>
    </source>
</evidence>
<evidence type="ECO:0000256" key="10">
    <source>
        <dbReference type="ARBA" id="ARBA00023315"/>
    </source>
</evidence>
<feature type="domain" description="L,D-TPase catalytic" evidence="16">
    <location>
        <begin position="247"/>
        <end position="382"/>
    </location>
</feature>
<dbReference type="Gene3D" id="2.60.40.3780">
    <property type="match status" value="1"/>
</dbReference>
<evidence type="ECO:0000256" key="6">
    <source>
        <dbReference type="ARBA" id="ARBA00022984"/>
    </source>
</evidence>
<evidence type="ECO:0000256" key="14">
    <source>
        <dbReference type="SAM" id="MobiDB-lite"/>
    </source>
</evidence>
<protein>
    <submittedName>
        <fullName evidence="17">L,D-transpeptidase family protein</fullName>
    </submittedName>
</protein>
<keyword evidence="11 13" id="KW-0961">Cell wall biogenesis/degradation</keyword>
<dbReference type="PROSITE" id="PS52029">
    <property type="entry name" value="LD_TPASE"/>
    <property type="match status" value="1"/>
</dbReference>
<sequence>MRHRTQGSPRIALGCALMAPVMVLTACGDSSHPLASEPYDAAKRVSLGGAGKVHSGSTPLDPADPLVVTADSDDDQITDVVVVDDAGRRLAGELSADGSRWRSTGALAAGAKYSVKVSTEKSGRPGRASMTFDTRAPGGKARKLGLKLGPDAGTYGVGQPVTAELSRAVSERTERRVVESALEVDSSPKVEGSWHWVDDKKLHYRPKAYWPTNARISVRSTLSGLRIRNGLYGGANKALKLRTGDRVEAVADAAKLRMTVKKNGEVLRSIPITTGKAGFRTRNGTKVVLEREPFVRMQSTSIGIGEGSADFYDLPVHWATRITWSGEYVHGAPWSSGSHGAANVSHGCTGMSTENAKWFYDTVRAGDLVTHTNTEGEDMTVFDNGFGEWNLNWEQWQKGSALHDGPTPEQDRGERERGGGEGEDPEAGTKDAKHAGSTEKNGSDLGVERDLGTASADSARLRPGL</sequence>
<keyword evidence="6 13" id="KW-0573">Peptidoglycan synthesis</keyword>
<dbReference type="GO" id="GO:0016746">
    <property type="term" value="F:acyltransferase activity"/>
    <property type="evidence" value="ECO:0007669"/>
    <property type="project" value="UniProtKB-KW"/>
</dbReference>
<feature type="region of interest" description="Disordered" evidence="14">
    <location>
        <begin position="118"/>
        <end position="137"/>
    </location>
</feature>
<keyword evidence="9" id="KW-0449">Lipoprotein</keyword>
<dbReference type="SUPFAM" id="SSF141523">
    <property type="entry name" value="L,D-transpeptidase catalytic domain-like"/>
    <property type="match status" value="1"/>
</dbReference>
<feature type="chain" id="PRO_5039467759" evidence="15">
    <location>
        <begin position="27"/>
        <end position="465"/>
    </location>
</feature>
<dbReference type="PANTHER" id="PTHR30582">
    <property type="entry name" value="L,D-TRANSPEPTIDASE"/>
    <property type="match status" value="1"/>
</dbReference>
<feature type="signal peptide" evidence="15">
    <location>
        <begin position="1"/>
        <end position="26"/>
    </location>
</feature>
<dbReference type="CDD" id="cd16913">
    <property type="entry name" value="YkuD_like"/>
    <property type="match status" value="1"/>
</dbReference>
<dbReference type="EMBL" id="JAELVF020000001">
    <property type="protein sequence ID" value="MBU7599496.1"/>
    <property type="molecule type" value="Genomic_DNA"/>
</dbReference>
<proteinExistence type="predicted"/>
<keyword evidence="10" id="KW-0012">Acyltransferase</keyword>
<keyword evidence="8" id="KW-0564">Palmitate</keyword>
<comment type="caution">
    <text evidence="17">The sequence shown here is derived from an EMBL/GenBank/DDBJ whole genome shotgun (WGS) entry which is preliminary data.</text>
</comment>
<dbReference type="Pfam" id="PF17964">
    <property type="entry name" value="Big_10"/>
    <property type="match status" value="1"/>
</dbReference>
<evidence type="ECO:0000256" key="11">
    <source>
        <dbReference type="ARBA" id="ARBA00023316"/>
    </source>
</evidence>
<reference evidence="17" key="1">
    <citation type="submission" date="2021-06" db="EMBL/GenBank/DDBJ databases">
        <title>Sequencing of actinobacteria type strains.</title>
        <authorList>
            <person name="Nguyen G.-S."/>
            <person name="Wentzel A."/>
        </authorList>
    </citation>
    <scope>NUCLEOTIDE SEQUENCE</scope>
    <source>
        <strain evidence="17">P38-E01</strain>
    </source>
</reference>
<dbReference type="InterPro" id="IPR005490">
    <property type="entry name" value="LD_TPept_cat_dom"/>
</dbReference>
<dbReference type="GO" id="GO:0008360">
    <property type="term" value="P:regulation of cell shape"/>
    <property type="evidence" value="ECO:0007669"/>
    <property type="project" value="UniProtKB-UniRule"/>
</dbReference>
<evidence type="ECO:0000256" key="15">
    <source>
        <dbReference type="SAM" id="SignalP"/>
    </source>
</evidence>
<dbReference type="Gene3D" id="2.40.440.10">
    <property type="entry name" value="L,D-transpeptidase catalytic domain-like"/>
    <property type="match status" value="1"/>
</dbReference>
<evidence type="ECO:0000256" key="12">
    <source>
        <dbReference type="ARBA" id="ARBA00060592"/>
    </source>
</evidence>
<evidence type="ECO:0000256" key="5">
    <source>
        <dbReference type="ARBA" id="ARBA00022960"/>
    </source>
</evidence>
<accession>A0A949N9E1</accession>
<feature type="active site" description="Nucleophile" evidence="13">
    <location>
        <position position="348"/>
    </location>
</feature>
<keyword evidence="3" id="KW-0808">Transferase</keyword>